<dbReference type="Proteomes" id="UP001430990">
    <property type="component" value="Chromosome"/>
</dbReference>
<evidence type="ECO:0000313" key="2">
    <source>
        <dbReference type="Proteomes" id="UP001430990"/>
    </source>
</evidence>
<accession>A0ABY3QUZ2</accession>
<reference evidence="1" key="1">
    <citation type="submission" date="2021-11" db="EMBL/GenBank/DDBJ databases">
        <title>Australian commercial rhizobial inoculants.</title>
        <authorList>
            <person name="Kohlmeier M.G."/>
            <person name="O'Hara G.W."/>
            <person name="Colombi E."/>
            <person name="Ramsay J.P."/>
            <person name="Terpolilli J."/>
        </authorList>
    </citation>
    <scope>NUCLEOTIDE SEQUENCE</scope>
    <source>
        <strain evidence="1">CC829</strain>
    </source>
</reference>
<dbReference type="RefSeq" id="WP_231144474.1">
    <property type="nucleotide sequence ID" value="NZ_CP088100.1"/>
</dbReference>
<gene>
    <name evidence="1" type="ORF">BjapCC829_13900</name>
</gene>
<dbReference type="EMBL" id="CP088100">
    <property type="protein sequence ID" value="UFW89540.1"/>
    <property type="molecule type" value="Genomic_DNA"/>
</dbReference>
<proteinExistence type="predicted"/>
<evidence type="ECO:0000313" key="1">
    <source>
        <dbReference type="EMBL" id="UFW89540.1"/>
    </source>
</evidence>
<sequence length="54" mass="6165">MAFRFTDLDGKRRANGVRRDVLTLSGAPNHAREYKVILKRDGVDPRVEKRPGKT</sequence>
<organism evidence="1 2">
    <name type="scientific">Bradyrhizobium barranii</name>
    <dbReference type="NCBI Taxonomy" id="2992140"/>
    <lineage>
        <taxon>Bacteria</taxon>
        <taxon>Pseudomonadati</taxon>
        <taxon>Pseudomonadota</taxon>
        <taxon>Alphaproteobacteria</taxon>
        <taxon>Hyphomicrobiales</taxon>
        <taxon>Nitrobacteraceae</taxon>
        <taxon>Bradyrhizobium</taxon>
    </lineage>
</organism>
<name>A0ABY3QUZ2_9BRAD</name>
<protein>
    <submittedName>
        <fullName evidence="1">Uncharacterized protein</fullName>
    </submittedName>
</protein>
<keyword evidence="2" id="KW-1185">Reference proteome</keyword>